<dbReference type="FunFam" id="2.30.29.30:FF:000008">
    <property type="entry name" value="GRAM domain containing 1B"/>
    <property type="match status" value="1"/>
</dbReference>
<evidence type="ECO:0000256" key="2">
    <source>
        <dbReference type="ARBA" id="ARBA00022692"/>
    </source>
</evidence>
<dbReference type="InterPro" id="IPR031968">
    <property type="entry name" value="VASt"/>
</dbReference>
<feature type="compositionally biased region" description="Low complexity" evidence="5">
    <location>
        <begin position="63"/>
        <end position="75"/>
    </location>
</feature>
<keyword evidence="3" id="KW-1133">Transmembrane helix</keyword>
<accession>A0AAN7ZXG8</accession>
<feature type="domain" description="VASt" evidence="6">
    <location>
        <begin position="361"/>
        <end position="440"/>
    </location>
</feature>
<dbReference type="CDD" id="cd13220">
    <property type="entry name" value="PH-GRAM_GRAMDC"/>
    <property type="match status" value="1"/>
</dbReference>
<dbReference type="GO" id="GO:0140268">
    <property type="term" value="C:endoplasmic reticulum-plasma membrane contact site"/>
    <property type="evidence" value="ECO:0007669"/>
    <property type="project" value="TreeGrafter"/>
</dbReference>
<dbReference type="GO" id="GO:0032366">
    <property type="term" value="P:intracellular sterol transport"/>
    <property type="evidence" value="ECO:0007669"/>
    <property type="project" value="TreeGrafter"/>
</dbReference>
<protein>
    <recommendedName>
        <fullName evidence="6">VASt domain-containing protein</fullName>
    </recommendedName>
</protein>
<evidence type="ECO:0000313" key="8">
    <source>
        <dbReference type="Proteomes" id="UP001329430"/>
    </source>
</evidence>
<dbReference type="GO" id="GO:0005886">
    <property type="term" value="C:plasma membrane"/>
    <property type="evidence" value="ECO:0007669"/>
    <property type="project" value="TreeGrafter"/>
</dbReference>
<keyword evidence="8" id="KW-1185">Reference proteome</keyword>
<feature type="region of interest" description="Disordered" evidence="5">
    <location>
        <begin position="297"/>
        <end position="332"/>
    </location>
</feature>
<feature type="compositionally biased region" description="Polar residues" evidence="5">
    <location>
        <begin position="40"/>
        <end position="51"/>
    </location>
</feature>
<feature type="compositionally biased region" description="Polar residues" evidence="5">
    <location>
        <begin position="300"/>
        <end position="325"/>
    </location>
</feature>
<evidence type="ECO:0000256" key="3">
    <source>
        <dbReference type="ARBA" id="ARBA00022989"/>
    </source>
</evidence>
<dbReference type="PROSITE" id="PS51778">
    <property type="entry name" value="VAST"/>
    <property type="match status" value="1"/>
</dbReference>
<dbReference type="Pfam" id="PF02893">
    <property type="entry name" value="GRAM"/>
    <property type="match status" value="1"/>
</dbReference>
<dbReference type="PANTHER" id="PTHR23319">
    <property type="entry name" value="GRAM DOMAIN CONTAINING 1B, ISOFORM E"/>
    <property type="match status" value="1"/>
</dbReference>
<proteinExistence type="predicted"/>
<dbReference type="EMBL" id="JAVRBK010000001">
    <property type="protein sequence ID" value="KAK5650618.1"/>
    <property type="molecule type" value="Genomic_DNA"/>
</dbReference>
<keyword evidence="2" id="KW-0812">Transmembrane</keyword>
<dbReference type="GO" id="GO:0120015">
    <property type="term" value="F:sterol transfer activity"/>
    <property type="evidence" value="ECO:0007669"/>
    <property type="project" value="TreeGrafter"/>
</dbReference>
<reference evidence="7 8" key="1">
    <citation type="journal article" date="2024" name="Insects">
        <title>An Improved Chromosome-Level Genome Assembly of the Firefly Pyrocoelia pectoralis.</title>
        <authorList>
            <person name="Fu X."/>
            <person name="Meyer-Rochow V.B."/>
            <person name="Ballantyne L."/>
            <person name="Zhu X."/>
        </authorList>
    </citation>
    <scope>NUCLEOTIDE SEQUENCE [LARGE SCALE GENOMIC DNA]</scope>
    <source>
        <strain evidence="7">XCY_ONT2</strain>
    </source>
</reference>
<gene>
    <name evidence="7" type="ORF">RI129_001647</name>
</gene>
<dbReference type="Gene3D" id="2.30.29.30">
    <property type="entry name" value="Pleckstrin-homology domain (PH domain)/Phosphotyrosine-binding domain (PTB)"/>
    <property type="match status" value="1"/>
</dbReference>
<dbReference type="GO" id="GO:0032934">
    <property type="term" value="F:sterol binding"/>
    <property type="evidence" value="ECO:0007669"/>
    <property type="project" value="TreeGrafter"/>
</dbReference>
<evidence type="ECO:0000256" key="1">
    <source>
        <dbReference type="ARBA" id="ARBA00004167"/>
    </source>
</evidence>
<dbReference type="PANTHER" id="PTHR23319:SF4">
    <property type="entry name" value="GRAM DOMAIN CONTAINING 1B, ISOFORM E"/>
    <property type="match status" value="1"/>
</dbReference>
<keyword evidence="4" id="KW-0472">Membrane</keyword>
<dbReference type="InterPro" id="IPR004182">
    <property type="entry name" value="GRAM"/>
</dbReference>
<feature type="compositionally biased region" description="Basic and acidic residues" evidence="5">
    <location>
        <begin position="30"/>
        <end position="39"/>
    </location>
</feature>
<feature type="region of interest" description="Disordered" evidence="5">
    <location>
        <begin position="13"/>
        <end position="93"/>
    </location>
</feature>
<dbReference type="InterPro" id="IPR011993">
    <property type="entry name" value="PH-like_dom_sf"/>
</dbReference>
<dbReference type="Pfam" id="PF16016">
    <property type="entry name" value="VASt"/>
    <property type="match status" value="1"/>
</dbReference>
<evidence type="ECO:0000313" key="7">
    <source>
        <dbReference type="EMBL" id="KAK5650618.1"/>
    </source>
</evidence>
<evidence type="ECO:0000259" key="6">
    <source>
        <dbReference type="PROSITE" id="PS51778"/>
    </source>
</evidence>
<dbReference type="AlphaFoldDB" id="A0AAN7ZXG8"/>
<sequence>MIMILHYVIKSVSPNTSPQSSPKPSPRPQTKRDHSRSDTHLTVNYKEQTSGLFHKHDSSPGQESNASSRSSNIESVVGDTSSGNIALKERKDGRSVEKVKRKSAWYNAFYPTYKSKSEDFKRIFRDVPDDERLVVDYSCAIQKEILVHGRLYASQNFLCFYANIFGWETNVTIRWKDVSAITKEKTALVIPNAIQINTKSEKYFFTSFAARDKTYLMVFRIWQNALLDQPMYNQEMWQWIHQSYGDELGLTSDDDDYVPPGGEEDKLVAPISVENFIEECTSTSELVINETMAVDEKNDNGNQQSLNHHNNFNSDSQLPTDMSDTTESDAEKTGKCVDESDICVPSFIIVPPKVICSATHDGKELLNEIITMHIDQLFTLLFTSSKFILDFHAFRRTTDLIQTAWTQNMADNTKSRTVNLTAALNQSVGPKTCQVTETQN</sequence>
<comment type="subcellular location">
    <subcellularLocation>
        <location evidence="1">Membrane</location>
        <topology evidence="1">Single-pass membrane protein</topology>
    </subcellularLocation>
</comment>
<organism evidence="7 8">
    <name type="scientific">Pyrocoelia pectoralis</name>
    <dbReference type="NCBI Taxonomy" id="417401"/>
    <lineage>
        <taxon>Eukaryota</taxon>
        <taxon>Metazoa</taxon>
        <taxon>Ecdysozoa</taxon>
        <taxon>Arthropoda</taxon>
        <taxon>Hexapoda</taxon>
        <taxon>Insecta</taxon>
        <taxon>Pterygota</taxon>
        <taxon>Neoptera</taxon>
        <taxon>Endopterygota</taxon>
        <taxon>Coleoptera</taxon>
        <taxon>Polyphaga</taxon>
        <taxon>Elateriformia</taxon>
        <taxon>Elateroidea</taxon>
        <taxon>Lampyridae</taxon>
        <taxon>Lampyrinae</taxon>
        <taxon>Pyrocoelia</taxon>
    </lineage>
</organism>
<dbReference type="SMART" id="SM00568">
    <property type="entry name" value="GRAM"/>
    <property type="match status" value="1"/>
</dbReference>
<comment type="caution">
    <text evidence="7">The sequence shown here is derived from an EMBL/GenBank/DDBJ whole genome shotgun (WGS) entry which is preliminary data.</text>
</comment>
<evidence type="ECO:0000256" key="4">
    <source>
        <dbReference type="ARBA" id="ARBA00023136"/>
    </source>
</evidence>
<dbReference type="GO" id="GO:0005789">
    <property type="term" value="C:endoplasmic reticulum membrane"/>
    <property type="evidence" value="ECO:0007669"/>
    <property type="project" value="TreeGrafter"/>
</dbReference>
<name>A0AAN7ZXG8_9COLE</name>
<dbReference type="InterPro" id="IPR051482">
    <property type="entry name" value="Cholesterol_transport"/>
</dbReference>
<dbReference type="Proteomes" id="UP001329430">
    <property type="component" value="Chromosome 1"/>
</dbReference>
<evidence type="ECO:0000256" key="5">
    <source>
        <dbReference type="SAM" id="MobiDB-lite"/>
    </source>
</evidence>